<comment type="caution">
    <text evidence="3">The sequence shown here is derived from an EMBL/GenBank/DDBJ whole genome shotgun (WGS) entry which is preliminary data.</text>
</comment>
<evidence type="ECO:0000313" key="4">
    <source>
        <dbReference type="Proteomes" id="UP000669239"/>
    </source>
</evidence>
<name>A0ABX2HNK7_9FIRM</name>
<keyword evidence="2" id="KW-1133">Transmembrane helix</keyword>
<protein>
    <submittedName>
        <fullName evidence="3">DUF3862 domain-containing protein</fullName>
    </submittedName>
</protein>
<feature type="transmembrane region" description="Helical" evidence="2">
    <location>
        <begin position="132"/>
        <end position="152"/>
    </location>
</feature>
<keyword evidence="4" id="KW-1185">Reference proteome</keyword>
<feature type="transmembrane region" description="Helical" evidence="2">
    <location>
        <begin position="104"/>
        <end position="125"/>
    </location>
</feature>
<dbReference type="InterPro" id="IPR036259">
    <property type="entry name" value="MFS_trans_sf"/>
</dbReference>
<organism evidence="3 4">
    <name type="scientific">Enterocloster aldenensis</name>
    <dbReference type="NCBI Taxonomy" id="358742"/>
    <lineage>
        <taxon>Bacteria</taxon>
        <taxon>Bacillati</taxon>
        <taxon>Bacillota</taxon>
        <taxon>Clostridia</taxon>
        <taxon>Lachnospirales</taxon>
        <taxon>Lachnospiraceae</taxon>
        <taxon>Enterocloster</taxon>
    </lineage>
</organism>
<sequence length="231" mass="26744">MSIKGASQELFVGKKESKIINLFGNSTKISYSDLKKIEYCYFQIGVGGGYLDFVYDSNNVKRFDFNHKANDKIRRTIELIQENNPELEIIEHSTEDYKFYQKDWFYLLMLFICCMPLGLFLMWYYKKGTKSMRIILTVLFITLWGIGIFSSWPRTYSYHITLNEYNQCTTGMTYQECVNIIGGEGEPMAETNILDINSTAYIWYGDDSSGANATMYFTNGKLTSKAQFGLK</sequence>
<reference evidence="3 4" key="1">
    <citation type="journal article" date="2020" name="Cell Host Microbe">
        <title>Functional and Genomic Variation between Human-Derived Isolates of Lachnospiraceae Reveals Inter- and Intra-Species Diversity.</title>
        <authorList>
            <person name="Sorbara M.T."/>
            <person name="Littmann E.R."/>
            <person name="Fontana E."/>
            <person name="Moody T.U."/>
            <person name="Kohout C.E."/>
            <person name="Gjonbalaj M."/>
            <person name="Eaton V."/>
            <person name="Seok R."/>
            <person name="Leiner I.M."/>
            <person name="Pamer E.G."/>
        </authorList>
    </citation>
    <scope>NUCLEOTIDE SEQUENCE [LARGE SCALE GENOMIC DNA]</scope>
    <source>
        <strain evidence="3 4">MSK.1.17</strain>
    </source>
</reference>
<dbReference type="Pfam" id="PF12978">
    <property type="entry name" value="DUF3862"/>
    <property type="match status" value="1"/>
</dbReference>
<dbReference type="SUPFAM" id="SSF103473">
    <property type="entry name" value="MFS general substrate transporter"/>
    <property type="match status" value="1"/>
</dbReference>
<gene>
    <name evidence="3" type="ORF">G5B36_14965</name>
</gene>
<proteinExistence type="predicted"/>
<evidence type="ECO:0000256" key="2">
    <source>
        <dbReference type="SAM" id="Phobius"/>
    </source>
</evidence>
<accession>A0ABX2HNK7</accession>
<evidence type="ECO:0000313" key="3">
    <source>
        <dbReference type="EMBL" id="NSJ49991.1"/>
    </source>
</evidence>
<evidence type="ECO:0000256" key="1">
    <source>
        <dbReference type="ARBA" id="ARBA00022729"/>
    </source>
</evidence>
<dbReference type="Gene3D" id="3.30.1450.10">
    <property type="match status" value="1"/>
</dbReference>
<dbReference type="Proteomes" id="UP000669239">
    <property type="component" value="Unassembled WGS sequence"/>
</dbReference>
<dbReference type="InterPro" id="IPR037873">
    <property type="entry name" value="BamE-like"/>
</dbReference>
<dbReference type="EMBL" id="JAAITT010000020">
    <property type="protein sequence ID" value="NSJ49991.1"/>
    <property type="molecule type" value="Genomic_DNA"/>
</dbReference>
<dbReference type="InterPro" id="IPR024418">
    <property type="entry name" value="DUF3862"/>
</dbReference>
<keyword evidence="2" id="KW-0472">Membrane</keyword>
<keyword evidence="1" id="KW-0732">Signal</keyword>
<keyword evidence="2" id="KW-0812">Transmembrane</keyword>
<dbReference type="RefSeq" id="WP_165642157.1">
    <property type="nucleotide sequence ID" value="NZ_JAAITT010000020.1"/>
</dbReference>